<dbReference type="SUPFAM" id="SSF109604">
    <property type="entry name" value="HD-domain/PDEase-like"/>
    <property type="match status" value="1"/>
</dbReference>
<dbReference type="SMART" id="SM00471">
    <property type="entry name" value="HDc"/>
    <property type="match status" value="1"/>
</dbReference>
<dbReference type="PROSITE" id="PS51831">
    <property type="entry name" value="HD"/>
    <property type="match status" value="1"/>
</dbReference>
<dbReference type="InterPro" id="IPR005249">
    <property type="entry name" value="YqeK"/>
</dbReference>
<dbReference type="Proteomes" id="UP000823933">
    <property type="component" value="Unassembled WGS sequence"/>
</dbReference>
<gene>
    <name evidence="8" type="primary">yqeK</name>
    <name evidence="8" type="ORF">H9890_07570</name>
</gene>
<evidence type="ECO:0000313" key="8">
    <source>
        <dbReference type="EMBL" id="HIW09240.1"/>
    </source>
</evidence>
<keyword evidence="5" id="KW-0408">Iron</keyword>
<keyword evidence="4 8" id="KW-0378">Hydrolase</keyword>
<dbReference type="PANTHER" id="PTHR35795:SF1">
    <property type="entry name" value="BIS(5'-NUCLEOSYL)-TETRAPHOSPHATASE, SYMMETRICAL"/>
    <property type="match status" value="1"/>
</dbReference>
<dbReference type="EC" id="3.6.1.41" evidence="1"/>
<dbReference type="AlphaFoldDB" id="A0A9D1QBQ4"/>
<reference evidence="8" key="1">
    <citation type="journal article" date="2021" name="PeerJ">
        <title>Extensive microbial diversity within the chicken gut microbiome revealed by metagenomics and culture.</title>
        <authorList>
            <person name="Gilroy R."/>
            <person name="Ravi A."/>
            <person name="Getino M."/>
            <person name="Pursley I."/>
            <person name="Horton D.L."/>
            <person name="Alikhan N.F."/>
            <person name="Baker D."/>
            <person name="Gharbi K."/>
            <person name="Hall N."/>
            <person name="Watson M."/>
            <person name="Adriaenssens E.M."/>
            <person name="Foster-Nyarko E."/>
            <person name="Jarju S."/>
            <person name="Secka A."/>
            <person name="Antonio M."/>
            <person name="Oren A."/>
            <person name="Chaudhuri R.R."/>
            <person name="La Ragione R."/>
            <person name="Hildebrand F."/>
            <person name="Pallen M.J."/>
        </authorList>
    </citation>
    <scope>NUCLEOTIDE SEQUENCE</scope>
    <source>
        <strain evidence="8">ChiHcolR34-3080</strain>
    </source>
</reference>
<keyword evidence="3" id="KW-0547">Nucleotide-binding</keyword>
<evidence type="ECO:0000256" key="1">
    <source>
        <dbReference type="ARBA" id="ARBA00012506"/>
    </source>
</evidence>
<dbReference type="GO" id="GO:0000166">
    <property type="term" value="F:nucleotide binding"/>
    <property type="evidence" value="ECO:0007669"/>
    <property type="project" value="UniProtKB-KW"/>
</dbReference>
<evidence type="ECO:0000256" key="4">
    <source>
        <dbReference type="ARBA" id="ARBA00022801"/>
    </source>
</evidence>
<dbReference type="InterPro" id="IPR006674">
    <property type="entry name" value="HD_domain"/>
</dbReference>
<evidence type="ECO:0000256" key="2">
    <source>
        <dbReference type="ARBA" id="ARBA00022723"/>
    </source>
</evidence>
<comment type="catalytic activity">
    <reaction evidence="6">
        <text>P(1),P(4)-bis(5'-adenosyl) tetraphosphate + H2O = 2 ADP + 2 H(+)</text>
        <dbReference type="Rhea" id="RHEA:24252"/>
        <dbReference type="ChEBI" id="CHEBI:15377"/>
        <dbReference type="ChEBI" id="CHEBI:15378"/>
        <dbReference type="ChEBI" id="CHEBI:58141"/>
        <dbReference type="ChEBI" id="CHEBI:456216"/>
        <dbReference type="EC" id="3.6.1.41"/>
    </reaction>
</comment>
<evidence type="ECO:0000256" key="6">
    <source>
        <dbReference type="ARBA" id="ARBA00049417"/>
    </source>
</evidence>
<dbReference type="GO" id="GO:0046872">
    <property type="term" value="F:metal ion binding"/>
    <property type="evidence" value="ECO:0007669"/>
    <property type="project" value="UniProtKB-KW"/>
</dbReference>
<dbReference type="EMBL" id="DXHQ01000086">
    <property type="protein sequence ID" value="HIW09240.1"/>
    <property type="molecule type" value="Genomic_DNA"/>
</dbReference>
<reference evidence="8" key="2">
    <citation type="submission" date="2021-04" db="EMBL/GenBank/DDBJ databases">
        <authorList>
            <person name="Gilroy R."/>
        </authorList>
    </citation>
    <scope>NUCLEOTIDE SEQUENCE</scope>
    <source>
        <strain evidence="8">ChiHcolR34-3080</strain>
    </source>
</reference>
<dbReference type="CDD" id="cd00077">
    <property type="entry name" value="HDc"/>
    <property type="match status" value="1"/>
</dbReference>
<accession>A0A9D1QBQ4</accession>
<dbReference type="GO" id="GO:0008803">
    <property type="term" value="F:bis(5'-nucleosyl)-tetraphosphatase (symmetrical) activity"/>
    <property type="evidence" value="ECO:0007669"/>
    <property type="project" value="UniProtKB-EC"/>
</dbReference>
<dbReference type="NCBIfam" id="TIGR00277">
    <property type="entry name" value="HDIG"/>
    <property type="match status" value="1"/>
</dbReference>
<dbReference type="Gene3D" id="1.10.3210.10">
    <property type="entry name" value="Hypothetical protein af1432"/>
    <property type="match status" value="1"/>
</dbReference>
<dbReference type="NCBIfam" id="TIGR00488">
    <property type="entry name" value="bis(5'-nucleosyl)-tetraphosphatase (symmetrical) YqeK"/>
    <property type="match status" value="1"/>
</dbReference>
<dbReference type="Pfam" id="PF01966">
    <property type="entry name" value="HD"/>
    <property type="match status" value="1"/>
</dbReference>
<comment type="caution">
    <text evidence="8">The sequence shown here is derived from an EMBL/GenBank/DDBJ whole genome shotgun (WGS) entry which is preliminary data.</text>
</comment>
<proteinExistence type="predicted"/>
<dbReference type="InterPro" id="IPR051094">
    <property type="entry name" value="Diverse_Catalytic_Enzymes"/>
</dbReference>
<keyword evidence="2" id="KW-0479">Metal-binding</keyword>
<dbReference type="InterPro" id="IPR003607">
    <property type="entry name" value="HD/PDEase_dom"/>
</dbReference>
<evidence type="ECO:0000313" key="9">
    <source>
        <dbReference type="Proteomes" id="UP000823933"/>
    </source>
</evidence>
<evidence type="ECO:0000259" key="7">
    <source>
        <dbReference type="PROSITE" id="PS51831"/>
    </source>
</evidence>
<protein>
    <recommendedName>
        <fullName evidence="1">bis(5'-nucleosyl)-tetraphosphatase (symmetrical)</fullName>
        <ecNumber evidence="1">3.6.1.41</ecNumber>
    </recommendedName>
</protein>
<sequence length="193" mass="21089">MDLKQAKALARKRLGDKRYHHTLNVEKMAVKLARHYGADPDQAALAALLHDTAKEMPTAEQLALLRAHPDLAGDTENRPTPIWHGVCAAILARTEWGVADEAVLSAVACHTAGKPGMTLLDKILFLADMTSAERDFDGVESLRKLEFEDIDRAMLAALNESVSFVKHGGKPLDPMSAAARDDFARLLAARESR</sequence>
<name>A0A9D1QBQ4_9FIRM</name>
<organism evidence="8 9">
    <name type="scientific">Candidatus Faecalibacterium intestinigallinarum</name>
    <dbReference type="NCBI Taxonomy" id="2838581"/>
    <lineage>
        <taxon>Bacteria</taxon>
        <taxon>Bacillati</taxon>
        <taxon>Bacillota</taxon>
        <taxon>Clostridia</taxon>
        <taxon>Eubacteriales</taxon>
        <taxon>Oscillospiraceae</taxon>
        <taxon>Faecalibacterium</taxon>
    </lineage>
</organism>
<dbReference type="InterPro" id="IPR006675">
    <property type="entry name" value="HDIG_dom"/>
</dbReference>
<evidence type="ECO:0000256" key="3">
    <source>
        <dbReference type="ARBA" id="ARBA00022741"/>
    </source>
</evidence>
<feature type="domain" description="HD" evidence="7">
    <location>
        <begin position="18"/>
        <end position="133"/>
    </location>
</feature>
<dbReference type="PANTHER" id="PTHR35795">
    <property type="entry name" value="SLR1885 PROTEIN"/>
    <property type="match status" value="1"/>
</dbReference>
<evidence type="ECO:0000256" key="5">
    <source>
        <dbReference type="ARBA" id="ARBA00023004"/>
    </source>
</evidence>